<evidence type="ECO:0000259" key="1">
    <source>
        <dbReference type="Pfam" id="PF12647"/>
    </source>
</evidence>
<proteinExistence type="predicted"/>
<gene>
    <name evidence="2" type="ORF">GCM10011575_13930</name>
</gene>
<evidence type="ECO:0000313" key="3">
    <source>
        <dbReference type="Proteomes" id="UP000613840"/>
    </source>
</evidence>
<organism evidence="2 3">
    <name type="scientific">Microlunatus endophyticus</name>
    <dbReference type="NCBI Taxonomy" id="1716077"/>
    <lineage>
        <taxon>Bacteria</taxon>
        <taxon>Bacillati</taxon>
        <taxon>Actinomycetota</taxon>
        <taxon>Actinomycetes</taxon>
        <taxon>Propionibacteriales</taxon>
        <taxon>Propionibacteriaceae</taxon>
        <taxon>Microlunatus</taxon>
    </lineage>
</organism>
<protein>
    <recommendedName>
        <fullName evidence="1">RNHCP domain-containing protein</fullName>
    </recommendedName>
</protein>
<dbReference type="EMBL" id="BMMZ01000003">
    <property type="protein sequence ID" value="GGL56707.1"/>
    <property type="molecule type" value="Genomic_DNA"/>
</dbReference>
<feature type="domain" description="RNHCP" evidence="1">
    <location>
        <begin position="20"/>
        <end position="75"/>
    </location>
</feature>
<sequence length="96" mass="10673">MSAFAVCRTAVSEITARSVFWSLHVDNRPGDRASDCGGLMEPVRLDRPRGKGLAVVHVCIVCGHESRNRLAGDDPIQPDSWEAVARVQERATRFRR</sequence>
<dbReference type="InterPro" id="IPR024439">
    <property type="entry name" value="RNHCP"/>
</dbReference>
<keyword evidence="3" id="KW-1185">Reference proteome</keyword>
<accession>A0A917W189</accession>
<evidence type="ECO:0000313" key="2">
    <source>
        <dbReference type="EMBL" id="GGL56707.1"/>
    </source>
</evidence>
<reference evidence="2" key="1">
    <citation type="journal article" date="2014" name="Int. J. Syst. Evol. Microbiol.">
        <title>Complete genome sequence of Corynebacterium casei LMG S-19264T (=DSM 44701T), isolated from a smear-ripened cheese.</title>
        <authorList>
            <consortium name="US DOE Joint Genome Institute (JGI-PGF)"/>
            <person name="Walter F."/>
            <person name="Albersmeier A."/>
            <person name="Kalinowski J."/>
            <person name="Ruckert C."/>
        </authorList>
    </citation>
    <scope>NUCLEOTIDE SEQUENCE</scope>
    <source>
        <strain evidence="2">CGMCC 4.7306</strain>
    </source>
</reference>
<name>A0A917W189_9ACTN</name>
<dbReference type="Proteomes" id="UP000613840">
    <property type="component" value="Unassembled WGS sequence"/>
</dbReference>
<comment type="caution">
    <text evidence="2">The sequence shown here is derived from an EMBL/GenBank/DDBJ whole genome shotgun (WGS) entry which is preliminary data.</text>
</comment>
<dbReference type="Pfam" id="PF12647">
    <property type="entry name" value="RNHCP"/>
    <property type="match status" value="1"/>
</dbReference>
<reference evidence="2" key="2">
    <citation type="submission" date="2020-09" db="EMBL/GenBank/DDBJ databases">
        <authorList>
            <person name="Sun Q."/>
            <person name="Zhou Y."/>
        </authorList>
    </citation>
    <scope>NUCLEOTIDE SEQUENCE</scope>
    <source>
        <strain evidence="2">CGMCC 4.7306</strain>
    </source>
</reference>
<dbReference type="AlphaFoldDB" id="A0A917W189"/>